<protein>
    <submittedName>
        <fullName evidence="1">Uncharacterized protein</fullName>
    </submittedName>
</protein>
<gene>
    <name evidence="1" type="ORF">SAMN05443549_10956</name>
</gene>
<accession>A0A1M5P3T9</accession>
<evidence type="ECO:0000313" key="2">
    <source>
        <dbReference type="Proteomes" id="UP000184516"/>
    </source>
</evidence>
<dbReference type="EMBL" id="FQWB01000009">
    <property type="protein sequence ID" value="SHG96432.1"/>
    <property type="molecule type" value="Genomic_DNA"/>
</dbReference>
<organism evidence="1 2">
    <name type="scientific">Flavobacterium fluvii</name>
    <dbReference type="NCBI Taxonomy" id="468056"/>
    <lineage>
        <taxon>Bacteria</taxon>
        <taxon>Pseudomonadati</taxon>
        <taxon>Bacteroidota</taxon>
        <taxon>Flavobacteriia</taxon>
        <taxon>Flavobacteriales</taxon>
        <taxon>Flavobacteriaceae</taxon>
        <taxon>Flavobacterium</taxon>
    </lineage>
</organism>
<evidence type="ECO:0000313" key="1">
    <source>
        <dbReference type="EMBL" id="SHG96432.1"/>
    </source>
</evidence>
<sequence>MLSIFSDIENVREIKITEFENQIKAWSNENSIGVREIWNELADEHFDHYNHYKNHINYMVLNSLFISTFSLFENHLNRIAELAYEELKPSIKIVDIKGNGELDTCRKYLNIVCNVKSANSDFHKWQEIIQYKAIRNSIVHNGSVLNRAEKENLEKIPGYPLIKKYNMWHTPKVVYFRINQVNFLEDFIKLSIDYSINIVYELTH</sequence>
<proteinExistence type="predicted"/>
<name>A0A1M5P3T9_9FLAO</name>
<dbReference type="AlphaFoldDB" id="A0A1M5P3T9"/>
<reference evidence="2" key="1">
    <citation type="submission" date="2016-11" db="EMBL/GenBank/DDBJ databases">
        <authorList>
            <person name="Varghese N."/>
            <person name="Submissions S."/>
        </authorList>
    </citation>
    <scope>NUCLEOTIDE SEQUENCE [LARGE SCALE GENOMIC DNA]</scope>
    <source>
        <strain evidence="2">DSM 19978</strain>
    </source>
</reference>
<dbReference type="Proteomes" id="UP000184516">
    <property type="component" value="Unassembled WGS sequence"/>
</dbReference>
<keyword evidence="2" id="KW-1185">Reference proteome</keyword>